<evidence type="ECO:0000256" key="1">
    <source>
        <dbReference type="ARBA" id="ARBA00000707"/>
    </source>
</evidence>
<dbReference type="InterPro" id="IPR001394">
    <property type="entry name" value="Peptidase_C19_UCH"/>
</dbReference>
<dbReference type="InterPro" id="IPR050164">
    <property type="entry name" value="Peptidase_C19"/>
</dbReference>
<name>A0A5A8E8X8_CAFRO</name>
<feature type="compositionally biased region" description="Low complexity" evidence="8">
    <location>
        <begin position="133"/>
        <end position="162"/>
    </location>
</feature>
<evidence type="ECO:0000256" key="6">
    <source>
        <dbReference type="ARBA" id="ARBA00022801"/>
    </source>
</evidence>
<dbReference type="PANTHER" id="PTHR24006:SF888">
    <property type="entry name" value="UBIQUITIN CARBOXYL-TERMINAL HYDROLASE 30"/>
    <property type="match status" value="1"/>
</dbReference>
<proteinExistence type="inferred from homology"/>
<dbReference type="EC" id="3.4.19.12" evidence="3"/>
<evidence type="ECO:0000256" key="8">
    <source>
        <dbReference type="SAM" id="MobiDB-lite"/>
    </source>
</evidence>
<gene>
    <name evidence="10" type="ORF">FNF27_04275</name>
</gene>
<dbReference type="GO" id="GO:0005829">
    <property type="term" value="C:cytosol"/>
    <property type="evidence" value="ECO:0007669"/>
    <property type="project" value="TreeGrafter"/>
</dbReference>
<evidence type="ECO:0000313" key="10">
    <source>
        <dbReference type="EMBL" id="KAA0174263.1"/>
    </source>
</evidence>
<feature type="domain" description="USP" evidence="9">
    <location>
        <begin position="1"/>
        <end position="501"/>
    </location>
</feature>
<evidence type="ECO:0000256" key="7">
    <source>
        <dbReference type="ARBA" id="ARBA00022807"/>
    </source>
</evidence>
<dbReference type="GO" id="GO:0004843">
    <property type="term" value="F:cysteine-type deubiquitinase activity"/>
    <property type="evidence" value="ECO:0007669"/>
    <property type="project" value="UniProtKB-EC"/>
</dbReference>
<keyword evidence="6" id="KW-0378">Hydrolase</keyword>
<dbReference type="InterPro" id="IPR038765">
    <property type="entry name" value="Papain-like_cys_pep_sf"/>
</dbReference>
<dbReference type="InterPro" id="IPR018200">
    <property type="entry name" value="USP_CS"/>
</dbReference>
<dbReference type="GO" id="GO:0016579">
    <property type="term" value="P:protein deubiquitination"/>
    <property type="evidence" value="ECO:0007669"/>
    <property type="project" value="InterPro"/>
</dbReference>
<keyword evidence="7" id="KW-0788">Thiol protease</keyword>
<accession>A0A5A8E8X8</accession>
<comment type="catalytic activity">
    <reaction evidence="1">
        <text>Thiol-dependent hydrolysis of ester, thioester, amide, peptide and isopeptide bonds formed by the C-terminal Gly of ubiquitin (a 76-residue protein attached to proteins as an intracellular targeting signal).</text>
        <dbReference type="EC" id="3.4.19.12"/>
    </reaction>
</comment>
<comment type="caution">
    <text evidence="10">The sequence shown here is derived from an EMBL/GenBank/DDBJ whole genome shotgun (WGS) entry which is preliminary data.</text>
</comment>
<sequence length="502" mass="51030">MTAGSWTEAPAAPPRAGHAPPFPPIGEGPVTRAARSVFSAMASAAPGSATNPGALLEELGRINPRFRNRAQQDSQELLRTLVDSMDEEEQHRRGLSPASNLKRLAGRVIAAELIDAVHEAVDALTERAAKPGAPADAESASSAADDAAASAAPPSLPARADAGSQTTATEWTAGDVAASAAAGTMAGLLVAVERRVQEEEAAAAASAAVLDAIDRAMHIVREGEAAPDPAELAAEAARAAVPEVRAELPDGLVVPPCPRAKPGSRSLRACLAAFAAEDELSVAAGNGYRCEACAAAWVARQAAAGVADAKPSAAPLQDATKRMVVLNPPHVLSVHVKRFAVSARGMPVKRADHVTLPRVLNLAPLCALSPEEARRGQDLVADEAAEAARARAGAASAAVGRAGEEPQPGAAASGAGEATSSETEPGSVPDPLARAAESRAPVRYALKGVVVHQGASLSSGHYVAAARCGSGWVHASDTNVHSTSEASALAQQAYMCLYERVA</sequence>
<feature type="region of interest" description="Disordered" evidence="8">
    <location>
        <begin position="1"/>
        <end position="30"/>
    </location>
</feature>
<dbReference type="GO" id="GO:0006508">
    <property type="term" value="P:proteolysis"/>
    <property type="evidence" value="ECO:0007669"/>
    <property type="project" value="UniProtKB-KW"/>
</dbReference>
<evidence type="ECO:0000256" key="5">
    <source>
        <dbReference type="ARBA" id="ARBA00022786"/>
    </source>
</evidence>
<dbReference type="EMBL" id="VLTO01000024">
    <property type="protein sequence ID" value="KAA0174263.1"/>
    <property type="molecule type" value="Genomic_DNA"/>
</dbReference>
<feature type="compositionally biased region" description="Low complexity" evidence="8">
    <location>
        <begin position="396"/>
        <end position="424"/>
    </location>
</feature>
<dbReference type="AlphaFoldDB" id="A0A5A8E8X8"/>
<dbReference type="Proteomes" id="UP000322899">
    <property type="component" value="Unassembled WGS sequence"/>
</dbReference>
<dbReference type="PROSITE" id="PS00973">
    <property type="entry name" value="USP_2"/>
    <property type="match status" value="1"/>
</dbReference>
<feature type="region of interest" description="Disordered" evidence="8">
    <location>
        <begin position="128"/>
        <end position="168"/>
    </location>
</feature>
<dbReference type="SUPFAM" id="SSF54001">
    <property type="entry name" value="Cysteine proteinases"/>
    <property type="match status" value="1"/>
</dbReference>
<evidence type="ECO:0000259" key="9">
    <source>
        <dbReference type="PROSITE" id="PS50235"/>
    </source>
</evidence>
<dbReference type="Pfam" id="PF00443">
    <property type="entry name" value="UCH"/>
    <property type="match status" value="1"/>
</dbReference>
<organism evidence="10 11">
    <name type="scientific">Cafeteria roenbergensis</name>
    <name type="common">Marine flagellate</name>
    <dbReference type="NCBI Taxonomy" id="33653"/>
    <lineage>
        <taxon>Eukaryota</taxon>
        <taxon>Sar</taxon>
        <taxon>Stramenopiles</taxon>
        <taxon>Bigyra</taxon>
        <taxon>Opalozoa</taxon>
        <taxon>Bicosoecida</taxon>
        <taxon>Cafeteriaceae</taxon>
        <taxon>Cafeteria</taxon>
    </lineage>
</organism>
<reference evidence="10 11" key="1">
    <citation type="submission" date="2019-07" db="EMBL/GenBank/DDBJ databases">
        <title>Genomes of Cafeteria roenbergensis.</title>
        <authorList>
            <person name="Fischer M.G."/>
            <person name="Hackl T."/>
            <person name="Roman M."/>
        </authorList>
    </citation>
    <scope>NUCLEOTIDE SEQUENCE [LARGE SCALE GENOMIC DNA]</scope>
    <source>
        <strain evidence="10 11">E4-10P</strain>
    </source>
</reference>
<evidence type="ECO:0000313" key="11">
    <source>
        <dbReference type="Proteomes" id="UP000322899"/>
    </source>
</evidence>
<dbReference type="PROSITE" id="PS50235">
    <property type="entry name" value="USP_3"/>
    <property type="match status" value="1"/>
</dbReference>
<dbReference type="InterPro" id="IPR028889">
    <property type="entry name" value="USP"/>
</dbReference>
<protein>
    <recommendedName>
        <fullName evidence="3">ubiquitinyl hydrolase 1</fullName>
        <ecNumber evidence="3">3.4.19.12</ecNumber>
    </recommendedName>
</protein>
<dbReference type="OrthoDB" id="27652at2759"/>
<evidence type="ECO:0000256" key="3">
    <source>
        <dbReference type="ARBA" id="ARBA00012759"/>
    </source>
</evidence>
<dbReference type="GO" id="GO:0005634">
    <property type="term" value="C:nucleus"/>
    <property type="evidence" value="ECO:0007669"/>
    <property type="project" value="TreeGrafter"/>
</dbReference>
<evidence type="ECO:0000256" key="2">
    <source>
        <dbReference type="ARBA" id="ARBA00009085"/>
    </source>
</evidence>
<keyword evidence="4" id="KW-0645">Protease</keyword>
<dbReference type="PANTHER" id="PTHR24006">
    <property type="entry name" value="UBIQUITIN CARBOXYL-TERMINAL HYDROLASE"/>
    <property type="match status" value="1"/>
</dbReference>
<comment type="similarity">
    <text evidence="2">Belongs to the peptidase C19 family.</text>
</comment>
<dbReference type="Gene3D" id="3.90.70.10">
    <property type="entry name" value="Cysteine proteinases"/>
    <property type="match status" value="2"/>
</dbReference>
<feature type="region of interest" description="Disordered" evidence="8">
    <location>
        <begin position="396"/>
        <end position="432"/>
    </location>
</feature>
<dbReference type="CDD" id="cd02257">
    <property type="entry name" value="Peptidase_C19"/>
    <property type="match status" value="1"/>
</dbReference>
<keyword evidence="5" id="KW-0833">Ubl conjugation pathway</keyword>
<evidence type="ECO:0000256" key="4">
    <source>
        <dbReference type="ARBA" id="ARBA00022670"/>
    </source>
</evidence>